<keyword evidence="2" id="KW-1133">Transmembrane helix</keyword>
<sequence length="153" mass="17805">MSEERPRHQRIKNIGNYLLQTVKKTGFWLCLIIIAMAGYIAYQQAQIDELATQVYGQHNMSDSDSFDYRITNLEHISNAHAARLKETEKDIWILRKEIDNLQWRLMQLEWIHPEITVPQAEPTKPSLKDFNSNPGNVPFPLKPDESIMSNETP</sequence>
<proteinExistence type="predicted"/>
<reference evidence="3" key="1">
    <citation type="submission" date="2019-11" db="EMBL/GenBank/DDBJ databases">
        <authorList>
            <person name="Feng L."/>
        </authorList>
    </citation>
    <scope>NUCLEOTIDE SEQUENCE</scope>
    <source>
        <strain evidence="3">VrattiLFYP33</strain>
    </source>
</reference>
<dbReference type="EMBL" id="CACRUX010000021">
    <property type="protein sequence ID" value="VYT83561.1"/>
    <property type="molecule type" value="Genomic_DNA"/>
</dbReference>
<keyword evidence="2" id="KW-0472">Membrane</keyword>
<gene>
    <name evidence="3" type="ORF">VRLFYP33_00568</name>
</gene>
<dbReference type="RefSeq" id="WP_156704235.1">
    <property type="nucleotide sequence ID" value="NZ_CACRUX010000021.1"/>
</dbReference>
<name>A0A6N2ZVW6_9FIRM</name>
<dbReference type="AlphaFoldDB" id="A0A6N2ZVW6"/>
<organism evidence="3">
    <name type="scientific">Veillonella ratti</name>
    <dbReference type="NCBI Taxonomy" id="103892"/>
    <lineage>
        <taxon>Bacteria</taxon>
        <taxon>Bacillati</taxon>
        <taxon>Bacillota</taxon>
        <taxon>Negativicutes</taxon>
        <taxon>Veillonellales</taxon>
        <taxon>Veillonellaceae</taxon>
        <taxon>Veillonella</taxon>
    </lineage>
</organism>
<keyword evidence="2" id="KW-0812">Transmembrane</keyword>
<evidence type="ECO:0000313" key="3">
    <source>
        <dbReference type="EMBL" id="VYT83561.1"/>
    </source>
</evidence>
<protein>
    <submittedName>
        <fullName evidence="3">Uncharacterized protein</fullName>
    </submittedName>
</protein>
<evidence type="ECO:0000256" key="1">
    <source>
        <dbReference type="SAM" id="MobiDB-lite"/>
    </source>
</evidence>
<evidence type="ECO:0000256" key="2">
    <source>
        <dbReference type="SAM" id="Phobius"/>
    </source>
</evidence>
<feature type="region of interest" description="Disordered" evidence="1">
    <location>
        <begin position="121"/>
        <end position="153"/>
    </location>
</feature>
<accession>A0A6N2ZVW6</accession>
<feature type="transmembrane region" description="Helical" evidence="2">
    <location>
        <begin position="21"/>
        <end position="42"/>
    </location>
</feature>